<reference evidence="1" key="1">
    <citation type="journal article" date="2014" name="Front. Microbiol.">
        <title>High frequency of phylogenetically diverse reductive dehalogenase-homologous genes in deep subseafloor sedimentary metagenomes.</title>
        <authorList>
            <person name="Kawai M."/>
            <person name="Futagami T."/>
            <person name="Toyoda A."/>
            <person name="Takaki Y."/>
            <person name="Nishi S."/>
            <person name="Hori S."/>
            <person name="Arai W."/>
            <person name="Tsubouchi T."/>
            <person name="Morono Y."/>
            <person name="Uchiyama I."/>
            <person name="Ito T."/>
            <person name="Fujiyama A."/>
            <person name="Inagaki F."/>
            <person name="Takami H."/>
        </authorList>
    </citation>
    <scope>NUCLEOTIDE SEQUENCE</scope>
    <source>
        <strain evidence="1">Expedition CK06-06</strain>
    </source>
</reference>
<comment type="caution">
    <text evidence="1">The sequence shown here is derived from an EMBL/GenBank/DDBJ whole genome shotgun (WGS) entry which is preliminary data.</text>
</comment>
<dbReference type="AlphaFoldDB" id="X0VFC5"/>
<dbReference type="EMBL" id="BARS01036613">
    <property type="protein sequence ID" value="GAG16939.1"/>
    <property type="molecule type" value="Genomic_DNA"/>
</dbReference>
<protein>
    <recommendedName>
        <fullName evidence="2">Asparagine synthetase B</fullName>
    </recommendedName>
</protein>
<gene>
    <name evidence="1" type="ORF">S01H1_56248</name>
</gene>
<feature type="non-terminal residue" evidence="1">
    <location>
        <position position="168"/>
    </location>
</feature>
<accession>X0VFC5</accession>
<sequence>MLVLDVTGIKGANAGQLLIPMDDAQRDHLKAYGVAYWCIEKGLKVHWLLNYRGGSFLIQESQDALRRSRMKGVIIQEVSDSGVIGIYDDIEKNNMNDILLEKAPKIAVYSPSFTQPWDDAVTLVLEYSDIPYDKIWDREVLTGQLSKYDWLHLHHEDFTGQYGKFYRS</sequence>
<evidence type="ECO:0008006" key="2">
    <source>
        <dbReference type="Google" id="ProtNLM"/>
    </source>
</evidence>
<organism evidence="1">
    <name type="scientific">marine sediment metagenome</name>
    <dbReference type="NCBI Taxonomy" id="412755"/>
    <lineage>
        <taxon>unclassified sequences</taxon>
        <taxon>metagenomes</taxon>
        <taxon>ecological metagenomes</taxon>
    </lineage>
</organism>
<proteinExistence type="predicted"/>
<evidence type="ECO:0000313" key="1">
    <source>
        <dbReference type="EMBL" id="GAG16939.1"/>
    </source>
</evidence>
<name>X0VFC5_9ZZZZ</name>